<accession>A0A0P0NZL4</accession>
<reference evidence="2 3" key="1">
    <citation type="submission" date="2015-10" db="EMBL/GenBank/DDBJ databases">
        <title>Conservation of the essential genome among Caulobacter and Brevundimonas species.</title>
        <authorList>
            <person name="Scott D."/>
            <person name="Ely B."/>
        </authorList>
    </citation>
    <scope>NUCLEOTIDE SEQUENCE [LARGE SCALE GENOMIC DNA]</scope>
    <source>
        <strain evidence="2 3">CB4</strain>
    </source>
</reference>
<dbReference type="KEGG" id="chq:AQ619_07375"/>
<proteinExistence type="predicted"/>
<evidence type="ECO:0000313" key="2">
    <source>
        <dbReference type="EMBL" id="ALL13189.1"/>
    </source>
</evidence>
<dbReference type="Proteomes" id="UP000056905">
    <property type="component" value="Chromosome"/>
</dbReference>
<dbReference type="EMBL" id="CP013002">
    <property type="protein sequence ID" value="ALL13189.1"/>
    <property type="molecule type" value="Genomic_DNA"/>
</dbReference>
<sequence length="91" mass="10375">MSQLELFPPSPDAAKPEPTVPSVESIRARLEALLEKFRGAEVMPLTERELAFWKVVTPQMSNWLPPEEKAAVCWEFETHLARLKAVQQHAH</sequence>
<dbReference type="AlphaFoldDB" id="A0A0P0NZL4"/>
<protein>
    <submittedName>
        <fullName evidence="2">Uncharacterized protein</fullName>
    </submittedName>
</protein>
<gene>
    <name evidence="2" type="ORF">AQ619_07375</name>
</gene>
<dbReference type="OrthoDB" id="8420544at2"/>
<dbReference type="RefSeq" id="WP_062145948.1">
    <property type="nucleotide sequence ID" value="NZ_CP013002.1"/>
</dbReference>
<keyword evidence="3" id="KW-1185">Reference proteome</keyword>
<dbReference type="STRING" id="69395.AQ619_07375"/>
<organism evidence="2 3">
    <name type="scientific">Caulobacter henricii</name>
    <dbReference type="NCBI Taxonomy" id="69395"/>
    <lineage>
        <taxon>Bacteria</taxon>
        <taxon>Pseudomonadati</taxon>
        <taxon>Pseudomonadota</taxon>
        <taxon>Alphaproteobacteria</taxon>
        <taxon>Caulobacterales</taxon>
        <taxon>Caulobacteraceae</taxon>
        <taxon>Caulobacter</taxon>
    </lineage>
</organism>
<evidence type="ECO:0000313" key="3">
    <source>
        <dbReference type="Proteomes" id="UP000056905"/>
    </source>
</evidence>
<feature type="region of interest" description="Disordered" evidence="1">
    <location>
        <begin position="1"/>
        <end position="20"/>
    </location>
</feature>
<evidence type="ECO:0000256" key="1">
    <source>
        <dbReference type="SAM" id="MobiDB-lite"/>
    </source>
</evidence>
<name>A0A0P0NZL4_9CAUL</name>